<dbReference type="SMART" id="SM00256">
    <property type="entry name" value="FBOX"/>
    <property type="match status" value="1"/>
</dbReference>
<comment type="caution">
    <text evidence="2">The sequence shown here is derived from an EMBL/GenBank/DDBJ whole genome shotgun (WGS) entry which is preliminary data.</text>
</comment>
<evidence type="ECO:0000259" key="1">
    <source>
        <dbReference type="PROSITE" id="PS50181"/>
    </source>
</evidence>
<dbReference type="PROSITE" id="PS50181">
    <property type="entry name" value="FBOX"/>
    <property type="match status" value="1"/>
</dbReference>
<dbReference type="PANTHER" id="PTHR34223:SF99">
    <property type="entry name" value="OS04G0440200 PROTEIN"/>
    <property type="match status" value="1"/>
</dbReference>
<dbReference type="SUPFAM" id="SSF81383">
    <property type="entry name" value="F-box domain"/>
    <property type="match status" value="1"/>
</dbReference>
<keyword evidence="3" id="KW-1185">Reference proteome</keyword>
<feature type="domain" description="F-box" evidence="1">
    <location>
        <begin position="13"/>
        <end position="49"/>
    </location>
</feature>
<accession>A0AAD8SQP7</accession>
<gene>
    <name evidence="2" type="ORF">QYE76_050338</name>
</gene>
<dbReference type="EMBL" id="JAUUTY010000003">
    <property type="protein sequence ID" value="KAK1662179.1"/>
    <property type="molecule type" value="Genomic_DNA"/>
</dbReference>
<protein>
    <recommendedName>
        <fullName evidence="1">F-box domain-containing protein</fullName>
    </recommendedName>
</protein>
<dbReference type="InterPro" id="IPR001810">
    <property type="entry name" value="F-box_dom"/>
</dbReference>
<dbReference type="AlphaFoldDB" id="A0AAD8SQP7"/>
<dbReference type="Proteomes" id="UP001231189">
    <property type="component" value="Unassembled WGS sequence"/>
</dbReference>
<dbReference type="CDD" id="cd22160">
    <property type="entry name" value="F-box_AtFBL13-like"/>
    <property type="match status" value="1"/>
</dbReference>
<organism evidence="2 3">
    <name type="scientific">Lolium multiflorum</name>
    <name type="common">Italian ryegrass</name>
    <name type="synonym">Lolium perenne subsp. multiflorum</name>
    <dbReference type="NCBI Taxonomy" id="4521"/>
    <lineage>
        <taxon>Eukaryota</taxon>
        <taxon>Viridiplantae</taxon>
        <taxon>Streptophyta</taxon>
        <taxon>Embryophyta</taxon>
        <taxon>Tracheophyta</taxon>
        <taxon>Spermatophyta</taxon>
        <taxon>Magnoliopsida</taxon>
        <taxon>Liliopsida</taxon>
        <taxon>Poales</taxon>
        <taxon>Poaceae</taxon>
        <taxon>BOP clade</taxon>
        <taxon>Pooideae</taxon>
        <taxon>Poodae</taxon>
        <taxon>Poeae</taxon>
        <taxon>Poeae Chloroplast Group 2 (Poeae type)</taxon>
        <taxon>Loliodinae</taxon>
        <taxon>Loliinae</taxon>
        <taxon>Lolium</taxon>
    </lineage>
</organism>
<dbReference type="InterPro" id="IPR053781">
    <property type="entry name" value="F-box_AtFBL13-like"/>
</dbReference>
<dbReference type="Gene3D" id="1.20.1280.50">
    <property type="match status" value="1"/>
</dbReference>
<dbReference type="PANTHER" id="PTHR34223">
    <property type="entry name" value="OS11G0201299 PROTEIN"/>
    <property type="match status" value="1"/>
</dbReference>
<sequence>MEPPSNQIGAAADDRLSNLPDCLIQSILSFLESRQVVRSSLLSRRWRHLWRSVPCIDMDLTVFRHGDICRDGMCCEETWGRRKVCKKEWRPFVDFGNNLLLLNNSRSLDKLRIHVPLLDTSDTEAIHPLLRWITSHDRHPVQPRSDRHPH</sequence>
<reference evidence="2" key="1">
    <citation type="submission" date="2023-07" db="EMBL/GenBank/DDBJ databases">
        <title>A chromosome-level genome assembly of Lolium multiflorum.</title>
        <authorList>
            <person name="Chen Y."/>
            <person name="Copetti D."/>
            <person name="Kolliker R."/>
            <person name="Studer B."/>
        </authorList>
    </citation>
    <scope>NUCLEOTIDE SEQUENCE</scope>
    <source>
        <strain evidence="2">02402/16</strain>
        <tissue evidence="2">Leaf</tissue>
    </source>
</reference>
<evidence type="ECO:0000313" key="2">
    <source>
        <dbReference type="EMBL" id="KAK1662179.1"/>
    </source>
</evidence>
<dbReference type="InterPro" id="IPR053197">
    <property type="entry name" value="F-box_SCFL_complex_component"/>
</dbReference>
<proteinExistence type="predicted"/>
<dbReference type="Pfam" id="PF00646">
    <property type="entry name" value="F-box"/>
    <property type="match status" value="1"/>
</dbReference>
<name>A0AAD8SQP7_LOLMU</name>
<evidence type="ECO:0000313" key="3">
    <source>
        <dbReference type="Proteomes" id="UP001231189"/>
    </source>
</evidence>
<dbReference type="InterPro" id="IPR036047">
    <property type="entry name" value="F-box-like_dom_sf"/>
</dbReference>